<organism evidence="8 9">
    <name type="scientific">Haloferula luteola</name>
    <dbReference type="NCBI Taxonomy" id="595692"/>
    <lineage>
        <taxon>Bacteria</taxon>
        <taxon>Pseudomonadati</taxon>
        <taxon>Verrucomicrobiota</taxon>
        <taxon>Verrucomicrobiia</taxon>
        <taxon>Verrucomicrobiales</taxon>
        <taxon>Verrucomicrobiaceae</taxon>
        <taxon>Haloferula</taxon>
    </lineage>
</organism>
<keyword evidence="8" id="KW-0456">Lyase</keyword>
<evidence type="ECO:0000313" key="9">
    <source>
        <dbReference type="Proteomes" id="UP000557717"/>
    </source>
</evidence>
<dbReference type="EMBL" id="JACHFD010000029">
    <property type="protein sequence ID" value="MBB5353583.1"/>
    <property type="molecule type" value="Genomic_DNA"/>
</dbReference>
<evidence type="ECO:0000256" key="4">
    <source>
        <dbReference type="ARBA" id="ARBA00022679"/>
    </source>
</evidence>
<dbReference type="Proteomes" id="UP000557717">
    <property type="component" value="Unassembled WGS sequence"/>
</dbReference>
<dbReference type="CDD" id="cd06453">
    <property type="entry name" value="SufS_like"/>
    <property type="match status" value="1"/>
</dbReference>
<accession>A0A840V799</accession>
<dbReference type="GO" id="GO:0006534">
    <property type="term" value="P:cysteine metabolic process"/>
    <property type="evidence" value="ECO:0007669"/>
    <property type="project" value="InterPro"/>
</dbReference>
<comment type="cofactor">
    <cofactor evidence="1">
        <name>pyridoxal 5'-phosphate</name>
        <dbReference type="ChEBI" id="CHEBI:597326"/>
    </cofactor>
</comment>
<proteinExistence type="inferred from homology"/>
<evidence type="ECO:0000313" key="8">
    <source>
        <dbReference type="EMBL" id="MBB5353583.1"/>
    </source>
</evidence>
<evidence type="ECO:0000256" key="2">
    <source>
        <dbReference type="ARBA" id="ARBA00010447"/>
    </source>
</evidence>
<dbReference type="GO" id="GO:0031071">
    <property type="term" value="F:cysteine desulfurase activity"/>
    <property type="evidence" value="ECO:0007669"/>
    <property type="project" value="UniProtKB-EC"/>
</dbReference>
<dbReference type="Pfam" id="PF00266">
    <property type="entry name" value="Aminotran_5"/>
    <property type="match status" value="1"/>
</dbReference>
<name>A0A840V799_9BACT</name>
<dbReference type="InterPro" id="IPR010970">
    <property type="entry name" value="Cys_dSase_SufS"/>
</dbReference>
<dbReference type="Gene3D" id="3.40.640.10">
    <property type="entry name" value="Type I PLP-dependent aspartate aminotransferase-like (Major domain)"/>
    <property type="match status" value="1"/>
</dbReference>
<dbReference type="PANTHER" id="PTHR43586:SF8">
    <property type="entry name" value="CYSTEINE DESULFURASE 1, CHLOROPLASTIC"/>
    <property type="match status" value="1"/>
</dbReference>
<dbReference type="InterPro" id="IPR000192">
    <property type="entry name" value="Aminotrans_V_dom"/>
</dbReference>
<evidence type="ECO:0000256" key="6">
    <source>
        <dbReference type="ARBA" id="ARBA00050776"/>
    </source>
</evidence>
<reference evidence="8 9" key="1">
    <citation type="submission" date="2020-08" db="EMBL/GenBank/DDBJ databases">
        <title>Genomic Encyclopedia of Type Strains, Phase IV (KMG-IV): sequencing the most valuable type-strain genomes for metagenomic binning, comparative biology and taxonomic classification.</title>
        <authorList>
            <person name="Goeker M."/>
        </authorList>
    </citation>
    <scope>NUCLEOTIDE SEQUENCE [LARGE SCALE GENOMIC DNA]</scope>
    <source>
        <strain evidence="8 9">YC6886</strain>
    </source>
</reference>
<comment type="catalytic activity">
    <reaction evidence="6">
        <text>(sulfur carrier)-H + L-cysteine = (sulfur carrier)-SH + L-alanine</text>
        <dbReference type="Rhea" id="RHEA:43892"/>
        <dbReference type="Rhea" id="RHEA-COMP:14737"/>
        <dbReference type="Rhea" id="RHEA-COMP:14739"/>
        <dbReference type="ChEBI" id="CHEBI:29917"/>
        <dbReference type="ChEBI" id="CHEBI:35235"/>
        <dbReference type="ChEBI" id="CHEBI:57972"/>
        <dbReference type="ChEBI" id="CHEBI:64428"/>
        <dbReference type="EC" id="2.8.1.7"/>
    </reaction>
</comment>
<dbReference type="RefSeq" id="WP_184021664.1">
    <property type="nucleotide sequence ID" value="NZ_JACHFD010000029.1"/>
</dbReference>
<keyword evidence="9" id="KW-1185">Reference proteome</keyword>
<evidence type="ECO:0000256" key="3">
    <source>
        <dbReference type="ARBA" id="ARBA00012239"/>
    </source>
</evidence>
<dbReference type="InterPro" id="IPR015421">
    <property type="entry name" value="PyrdxlP-dep_Trfase_major"/>
</dbReference>
<dbReference type="SUPFAM" id="SSF53383">
    <property type="entry name" value="PLP-dependent transferases"/>
    <property type="match status" value="1"/>
</dbReference>
<dbReference type="NCBIfam" id="TIGR01979">
    <property type="entry name" value="sufS"/>
    <property type="match status" value="1"/>
</dbReference>
<keyword evidence="4 8" id="KW-0808">Transferase</keyword>
<evidence type="ECO:0000256" key="5">
    <source>
        <dbReference type="ARBA" id="ARBA00022898"/>
    </source>
</evidence>
<evidence type="ECO:0000259" key="7">
    <source>
        <dbReference type="Pfam" id="PF00266"/>
    </source>
</evidence>
<dbReference type="GO" id="GO:0016829">
    <property type="term" value="F:lyase activity"/>
    <property type="evidence" value="ECO:0007669"/>
    <property type="project" value="UniProtKB-KW"/>
</dbReference>
<dbReference type="InterPro" id="IPR015422">
    <property type="entry name" value="PyrdxlP-dep_Trfase_small"/>
</dbReference>
<gene>
    <name evidence="8" type="ORF">HNR46_003844</name>
</gene>
<protein>
    <recommendedName>
        <fullName evidence="3">cysteine desulfurase</fullName>
        <ecNumber evidence="3">2.8.1.7</ecNumber>
    </recommendedName>
</protein>
<evidence type="ECO:0000256" key="1">
    <source>
        <dbReference type="ARBA" id="ARBA00001933"/>
    </source>
</evidence>
<comment type="caution">
    <text evidence="8">The sequence shown here is derived from an EMBL/GenBank/DDBJ whole genome shotgun (WGS) entry which is preliminary data.</text>
</comment>
<dbReference type="EC" id="2.8.1.7" evidence="3"/>
<keyword evidence="5" id="KW-0663">Pyridoxal phosphate</keyword>
<dbReference type="PANTHER" id="PTHR43586">
    <property type="entry name" value="CYSTEINE DESULFURASE"/>
    <property type="match status" value="1"/>
</dbReference>
<dbReference type="Gene3D" id="3.90.1150.10">
    <property type="entry name" value="Aspartate Aminotransferase, domain 1"/>
    <property type="match status" value="1"/>
</dbReference>
<dbReference type="AlphaFoldDB" id="A0A840V799"/>
<comment type="similarity">
    <text evidence="2">Belongs to the class-V pyridoxal-phosphate-dependent aminotransferase family. Csd subfamily.</text>
</comment>
<dbReference type="GO" id="GO:0030170">
    <property type="term" value="F:pyridoxal phosphate binding"/>
    <property type="evidence" value="ECO:0007669"/>
    <property type="project" value="InterPro"/>
</dbReference>
<sequence>MSLDLARIRAEFPILATEVNGRPLVYLDNAATTQKPRRVLDASRGYYESLNANIHRGTHHLARAATAAHEEARVTVARHLGATSPDEVIFTAGTTDGLNLVANILPVHEGDEILISTLEHHSNIVPWQLLCERTGAVLKVIPCDDAGVLDQEAFRQLLSERTRVLAIGWVSNAFGTVHPIVEMIAAARQVGAFTVIDAAQAAPHFAIDVAALGADFLAFSGHKTYAPTGIGVLWGRREWLESLPPWRGGGEMIKEVRFEGTTYNDPPFKYEAGTPNIEGAIALAAALEWIQEIGLEALHAHEDDLIRRAATQLSAIEGIRLFGPEDRCGALSFAIHGVHHYDLGTLIDQMGVAVRTGHHCCQPLMARFGITGTTRASFAAYNTEEEVDMLAESVLKAARMLR</sequence>
<feature type="domain" description="Aminotransferase class V" evidence="7">
    <location>
        <begin position="25"/>
        <end position="390"/>
    </location>
</feature>
<dbReference type="InterPro" id="IPR015424">
    <property type="entry name" value="PyrdxlP-dep_Trfase"/>
</dbReference>